<dbReference type="EMBL" id="JBHSXH010000009">
    <property type="protein sequence ID" value="MFC6824339.1"/>
    <property type="molecule type" value="Genomic_DNA"/>
</dbReference>
<dbReference type="Pfam" id="PF26256">
    <property type="entry name" value="DUF8060"/>
    <property type="match status" value="1"/>
</dbReference>
<organism evidence="4 5">
    <name type="scientific">Halopelagius fulvigenes</name>
    <dbReference type="NCBI Taxonomy" id="1198324"/>
    <lineage>
        <taxon>Archaea</taxon>
        <taxon>Methanobacteriati</taxon>
        <taxon>Methanobacteriota</taxon>
        <taxon>Stenosarchaea group</taxon>
        <taxon>Halobacteria</taxon>
        <taxon>Halobacteriales</taxon>
        <taxon>Haloferacaceae</taxon>
    </lineage>
</organism>
<feature type="transmembrane region" description="Helical" evidence="2">
    <location>
        <begin position="43"/>
        <end position="64"/>
    </location>
</feature>
<feature type="domain" description="DUF8060" evidence="3">
    <location>
        <begin position="6"/>
        <end position="107"/>
    </location>
</feature>
<name>A0ABD5TVS6_9EURY</name>
<evidence type="ECO:0000313" key="5">
    <source>
        <dbReference type="Proteomes" id="UP001596408"/>
    </source>
</evidence>
<sequence>MTDTNPNPDPDDSATDTRPSDRQEWPDPSRGGGESTAEQLKRYLNYAVLAGLVLVALVSVFQLYSAVTRTINTFVTPEYRAPFLAAFNLVVLLVVALGISLQLKRLQE</sequence>
<keyword evidence="2" id="KW-1133">Transmembrane helix</keyword>
<proteinExistence type="predicted"/>
<evidence type="ECO:0000313" key="4">
    <source>
        <dbReference type="EMBL" id="MFC6824339.1"/>
    </source>
</evidence>
<dbReference type="AlphaFoldDB" id="A0ABD5TVS6"/>
<accession>A0ABD5TVS6</accession>
<keyword evidence="2" id="KW-0812">Transmembrane</keyword>
<dbReference type="Proteomes" id="UP001596408">
    <property type="component" value="Unassembled WGS sequence"/>
</dbReference>
<comment type="caution">
    <text evidence="4">The sequence shown here is derived from an EMBL/GenBank/DDBJ whole genome shotgun (WGS) entry which is preliminary data.</text>
</comment>
<gene>
    <name evidence="4" type="ORF">ACFQEV_04925</name>
</gene>
<keyword evidence="5" id="KW-1185">Reference proteome</keyword>
<evidence type="ECO:0000256" key="1">
    <source>
        <dbReference type="SAM" id="MobiDB-lite"/>
    </source>
</evidence>
<evidence type="ECO:0000259" key="3">
    <source>
        <dbReference type="Pfam" id="PF26256"/>
    </source>
</evidence>
<feature type="transmembrane region" description="Helical" evidence="2">
    <location>
        <begin position="84"/>
        <end position="103"/>
    </location>
</feature>
<evidence type="ECO:0000256" key="2">
    <source>
        <dbReference type="SAM" id="Phobius"/>
    </source>
</evidence>
<dbReference type="RefSeq" id="WP_379693136.1">
    <property type="nucleotide sequence ID" value="NZ_JBHSXH010000009.1"/>
</dbReference>
<reference evidence="4 5" key="1">
    <citation type="journal article" date="2019" name="Int. J. Syst. Evol. Microbiol.">
        <title>The Global Catalogue of Microorganisms (GCM) 10K type strain sequencing project: providing services to taxonomists for standard genome sequencing and annotation.</title>
        <authorList>
            <consortium name="The Broad Institute Genomics Platform"/>
            <consortium name="The Broad Institute Genome Sequencing Center for Infectious Disease"/>
            <person name="Wu L."/>
            <person name="Ma J."/>
        </authorList>
    </citation>
    <scope>NUCLEOTIDE SEQUENCE [LARGE SCALE GENOMIC DNA]</scope>
    <source>
        <strain evidence="4 5">YIM 94188</strain>
    </source>
</reference>
<dbReference type="InterPro" id="IPR058373">
    <property type="entry name" value="DUF8060"/>
</dbReference>
<keyword evidence="2" id="KW-0472">Membrane</keyword>
<feature type="compositionally biased region" description="Basic and acidic residues" evidence="1">
    <location>
        <begin position="18"/>
        <end position="27"/>
    </location>
</feature>
<feature type="region of interest" description="Disordered" evidence="1">
    <location>
        <begin position="1"/>
        <end position="36"/>
    </location>
</feature>
<protein>
    <recommendedName>
        <fullName evidence="3">DUF8060 domain-containing protein</fullName>
    </recommendedName>
</protein>